<dbReference type="Proteomes" id="UP001317629">
    <property type="component" value="Plasmid pSS37A-Re-3"/>
</dbReference>
<geneLocation type="plasmid" evidence="1 2">
    <name>pSS37A-Re-3</name>
</geneLocation>
<name>A0ABN6VLD6_9HYPH</name>
<keyword evidence="2" id="KW-1185">Reference proteome</keyword>
<proteinExistence type="predicted"/>
<evidence type="ECO:0000313" key="2">
    <source>
        <dbReference type="Proteomes" id="UP001317629"/>
    </source>
</evidence>
<evidence type="ECO:0000313" key="1">
    <source>
        <dbReference type="EMBL" id="BDV36598.1"/>
    </source>
</evidence>
<protein>
    <recommendedName>
        <fullName evidence="3">LysR family transcriptional regulator</fullName>
    </recommendedName>
</protein>
<organism evidence="1 2">
    <name type="scientific">Methylocystis iwaonis</name>
    <dbReference type="NCBI Taxonomy" id="2885079"/>
    <lineage>
        <taxon>Bacteria</taxon>
        <taxon>Pseudomonadati</taxon>
        <taxon>Pseudomonadota</taxon>
        <taxon>Alphaproteobacteria</taxon>
        <taxon>Hyphomicrobiales</taxon>
        <taxon>Methylocystaceae</taxon>
        <taxon>Methylocystis</taxon>
    </lineage>
</organism>
<gene>
    <name evidence="1" type="ORF">SS37A_41280</name>
</gene>
<accession>A0ABN6VLD6</accession>
<reference evidence="1 2" key="1">
    <citation type="journal article" date="2023" name="Int. J. Syst. Evol. Microbiol.">
        <title>Methylocystis iwaonis sp. nov., a type II methane-oxidizing bacterium from surface soil of a rice paddy field in Japan, and emended description of the genus Methylocystis (ex Whittenbury et al. 1970) Bowman et al. 1993.</title>
        <authorList>
            <person name="Kaise H."/>
            <person name="Sawadogo J.B."/>
            <person name="Alam M.S."/>
            <person name="Ueno C."/>
            <person name="Dianou D."/>
            <person name="Shinjo R."/>
            <person name="Asakawa S."/>
        </authorList>
    </citation>
    <scope>NUCLEOTIDE SEQUENCE [LARGE SCALE GENOMIC DNA]</scope>
    <source>
        <strain evidence="1 2">SS37A-Re</strain>
    </source>
</reference>
<keyword evidence="1" id="KW-0614">Plasmid</keyword>
<evidence type="ECO:0008006" key="3">
    <source>
        <dbReference type="Google" id="ProtNLM"/>
    </source>
</evidence>
<dbReference type="EMBL" id="AP027145">
    <property type="protein sequence ID" value="BDV36598.1"/>
    <property type="molecule type" value="Genomic_DNA"/>
</dbReference>
<sequence length="56" mass="6312">MAMSQLPVFLAPKPLPVADVAFVVSKVIADDHAARRFLEFFAATIRNKNTRLAHYR</sequence>